<reference evidence="2" key="1">
    <citation type="submission" date="2023-03" db="EMBL/GenBank/DDBJ databases">
        <title>Actinorhabdospora filicis NBRC 111898.</title>
        <authorList>
            <person name="Ichikawa N."/>
            <person name="Sato H."/>
            <person name="Tonouchi N."/>
        </authorList>
    </citation>
    <scope>NUCLEOTIDE SEQUENCE</scope>
    <source>
        <strain evidence="2">NBRC 111898</strain>
    </source>
</reference>
<name>A0A9W6SHB3_9ACTN</name>
<dbReference type="InterPro" id="IPR011042">
    <property type="entry name" value="6-blade_b-propeller_TolB-like"/>
</dbReference>
<feature type="signal peptide" evidence="1">
    <location>
        <begin position="1"/>
        <end position="34"/>
    </location>
</feature>
<evidence type="ECO:0000313" key="3">
    <source>
        <dbReference type="Proteomes" id="UP001165079"/>
    </source>
</evidence>
<evidence type="ECO:0000313" key="2">
    <source>
        <dbReference type="EMBL" id="GLZ76278.1"/>
    </source>
</evidence>
<dbReference type="SUPFAM" id="SSF82171">
    <property type="entry name" value="DPP6 N-terminal domain-like"/>
    <property type="match status" value="1"/>
</dbReference>
<dbReference type="Gene3D" id="2.120.10.30">
    <property type="entry name" value="TolB, C-terminal domain"/>
    <property type="match status" value="1"/>
</dbReference>
<organism evidence="2 3">
    <name type="scientific">Actinorhabdospora filicis</name>
    <dbReference type="NCBI Taxonomy" id="1785913"/>
    <lineage>
        <taxon>Bacteria</taxon>
        <taxon>Bacillati</taxon>
        <taxon>Actinomycetota</taxon>
        <taxon>Actinomycetes</taxon>
        <taxon>Micromonosporales</taxon>
        <taxon>Micromonosporaceae</taxon>
        <taxon>Actinorhabdospora</taxon>
    </lineage>
</organism>
<protein>
    <submittedName>
        <fullName evidence="2">Uncharacterized protein</fullName>
    </submittedName>
</protein>
<comment type="caution">
    <text evidence="2">The sequence shown here is derived from an EMBL/GenBank/DDBJ whole genome shotgun (WGS) entry which is preliminary data.</text>
</comment>
<dbReference type="EMBL" id="BSTX01000001">
    <property type="protein sequence ID" value="GLZ76278.1"/>
    <property type="molecule type" value="Genomic_DNA"/>
</dbReference>
<proteinExistence type="predicted"/>
<gene>
    <name evidence="2" type="ORF">Afil01_10850</name>
</gene>
<accession>A0A9W6SHB3</accession>
<sequence length="327" mass="34197">MRTMMKSRKSVRKAAASLLVAAALATGATGLVQAGTAGTASAGERAVEALGQVPGTIYYSLNDTVYAFQPSVGATPKPVFTMPGGGSTGLATVSGDGRHLAYYTKGSAYPKQNLVVRDLVKGTDKVVYRDLVQNGGPCASPEWAPDGKSVVGVLNGRNLNWIEVATAKVIATTTLPGCQPFKPSVNPAGGYDVNMVAGFDFEFARVAPNGTVTTFPNVSAALKARGAERGVTDIVAMGREGSRACVTTLDPNSWRPQYCEVSVDVTSGEVYFERTADSPGITLPLADGTNLDATIGDVTRYDWEGNAYQHSVVPVSLYNASVIGYKP</sequence>
<keyword evidence="1" id="KW-0732">Signal</keyword>
<dbReference type="Proteomes" id="UP001165079">
    <property type="component" value="Unassembled WGS sequence"/>
</dbReference>
<keyword evidence="3" id="KW-1185">Reference proteome</keyword>
<dbReference type="AlphaFoldDB" id="A0A9W6SHB3"/>
<evidence type="ECO:0000256" key="1">
    <source>
        <dbReference type="SAM" id="SignalP"/>
    </source>
</evidence>
<feature type="chain" id="PRO_5040994297" evidence="1">
    <location>
        <begin position="35"/>
        <end position="327"/>
    </location>
</feature>